<evidence type="ECO:0000256" key="3">
    <source>
        <dbReference type="SAM" id="Coils"/>
    </source>
</evidence>
<gene>
    <name evidence="6" type="primary">FNBP1</name>
    <name evidence="6" type="ORF">HK100_001381</name>
</gene>
<evidence type="ECO:0000256" key="4">
    <source>
        <dbReference type="SAM" id="MobiDB-lite"/>
    </source>
</evidence>
<dbReference type="PROSITE" id="PS50002">
    <property type="entry name" value="SH3"/>
    <property type="match status" value="1"/>
</dbReference>
<dbReference type="Gene3D" id="1.20.1270.60">
    <property type="entry name" value="Arfaptin homology (AH) domain/BAR domain"/>
    <property type="match status" value="1"/>
</dbReference>
<dbReference type="EMBL" id="JADGJH010000013">
    <property type="protein sequence ID" value="KAJ3142557.1"/>
    <property type="molecule type" value="Genomic_DNA"/>
</dbReference>
<keyword evidence="1 2" id="KW-0728">SH3 domain</keyword>
<reference evidence="6" key="1">
    <citation type="submission" date="2020-05" db="EMBL/GenBank/DDBJ databases">
        <title>Phylogenomic resolution of chytrid fungi.</title>
        <authorList>
            <person name="Stajich J.E."/>
            <person name="Amses K."/>
            <person name="Simmons R."/>
            <person name="Seto K."/>
            <person name="Myers J."/>
            <person name="Bonds A."/>
            <person name="Quandt C.A."/>
            <person name="Barry K."/>
            <person name="Liu P."/>
            <person name="Grigoriev I."/>
            <person name="Longcore J.E."/>
            <person name="James T.Y."/>
        </authorList>
    </citation>
    <scope>NUCLEOTIDE SEQUENCE</scope>
    <source>
        <strain evidence="6">JEL0513</strain>
    </source>
</reference>
<dbReference type="Pfam" id="PF00611">
    <property type="entry name" value="FCH"/>
    <property type="match status" value="1"/>
</dbReference>
<dbReference type="SMART" id="SM00055">
    <property type="entry name" value="FCH"/>
    <property type="match status" value="1"/>
</dbReference>
<accession>A0AAD5TCI0</accession>
<dbReference type="InterPro" id="IPR001060">
    <property type="entry name" value="FCH_dom"/>
</dbReference>
<dbReference type="Gene3D" id="2.30.30.40">
    <property type="entry name" value="SH3 Domains"/>
    <property type="match status" value="1"/>
</dbReference>
<feature type="coiled-coil region" evidence="3">
    <location>
        <begin position="144"/>
        <end position="171"/>
    </location>
</feature>
<dbReference type="AlphaFoldDB" id="A0AAD5TCI0"/>
<keyword evidence="3" id="KW-0175">Coiled coil</keyword>
<comment type="caution">
    <text evidence="6">The sequence shown here is derived from an EMBL/GenBank/DDBJ whole genome shotgun (WGS) entry which is preliminary data.</text>
</comment>
<dbReference type="SUPFAM" id="SSF103657">
    <property type="entry name" value="BAR/IMD domain-like"/>
    <property type="match status" value="1"/>
</dbReference>
<dbReference type="InterPro" id="IPR027267">
    <property type="entry name" value="AH/BAR_dom_sf"/>
</dbReference>
<proteinExistence type="predicted"/>
<keyword evidence="7" id="KW-1185">Reference proteome</keyword>
<organism evidence="6 7">
    <name type="scientific">Physocladia obscura</name>
    <dbReference type="NCBI Taxonomy" id="109957"/>
    <lineage>
        <taxon>Eukaryota</taxon>
        <taxon>Fungi</taxon>
        <taxon>Fungi incertae sedis</taxon>
        <taxon>Chytridiomycota</taxon>
        <taxon>Chytridiomycota incertae sedis</taxon>
        <taxon>Chytridiomycetes</taxon>
        <taxon>Chytridiales</taxon>
        <taxon>Chytriomycetaceae</taxon>
        <taxon>Physocladia</taxon>
    </lineage>
</organism>
<protein>
    <submittedName>
        <fullName evidence="6">Formin-binding protein 1</fullName>
    </submittedName>
</protein>
<feature type="domain" description="SH3" evidence="5">
    <location>
        <begin position="477"/>
        <end position="534"/>
    </location>
</feature>
<dbReference type="GO" id="GO:0030864">
    <property type="term" value="C:cortical actin cytoskeleton"/>
    <property type="evidence" value="ECO:0007669"/>
    <property type="project" value="UniProtKB-ARBA"/>
</dbReference>
<dbReference type="Pfam" id="PF00018">
    <property type="entry name" value="SH3_1"/>
    <property type="match status" value="1"/>
</dbReference>
<dbReference type="PANTHER" id="PTHR15735:SF12">
    <property type="entry name" value="CDC42-INTERACTING PROTEIN 4, ISOFORM B"/>
    <property type="match status" value="1"/>
</dbReference>
<sequence>MTTIANTFGSQLWDQWKDVESYTAEGTELMMGINEFMKRRAEIEAEYGHSLQKLVKPYRDEIAKKTTKGGLPIKALLESSLGKAWQQVLTEADNVATIHFGVSDKINTELRKTIKYQSQDNEKKFKEASNFSCFPGLIFGRQKFDKIRKANTELQAQVAAMEKAKADAEKKALAASDAMAFYQRAIAQEVQTDDENFRVRATKVALMKYYELYSSLIPMYIEGLETMSATFEQISADHDTELVISLMRLDDEYPPPDYTFEEKALARDANHKRPGPSGKNTGHSRAATETLLDIDDDDSLMIQPPKKGRSLAVTRVKLFDKDIAENERKRQAVESLLAICATKPTDAKQITELNFQKQSLDLKIDNLGLRKHKLQTYVATIDKTPVPELPATLAGKFIQPISTVISPVSYSAGFVSSPIGATRSSSSGVLSGSNKDLAVGAAAGTLAQQVPQISNQSQVQSPGKSTEPNSWSGVSVTDSKKAKMIYDFQAAPGGSEISANVGDDVEIIEQQDDGWWNVRVFTQGEWRTGLIPGF</sequence>
<evidence type="ECO:0000256" key="2">
    <source>
        <dbReference type="PROSITE-ProRule" id="PRU00192"/>
    </source>
</evidence>
<dbReference type="CDD" id="cd00174">
    <property type="entry name" value="SH3"/>
    <property type="match status" value="1"/>
</dbReference>
<dbReference type="Proteomes" id="UP001211907">
    <property type="component" value="Unassembled WGS sequence"/>
</dbReference>
<dbReference type="PANTHER" id="PTHR15735">
    <property type="entry name" value="FCH AND DOUBLE SH3 DOMAINS PROTEIN"/>
    <property type="match status" value="1"/>
</dbReference>
<evidence type="ECO:0000256" key="1">
    <source>
        <dbReference type="ARBA" id="ARBA00022443"/>
    </source>
</evidence>
<evidence type="ECO:0000259" key="5">
    <source>
        <dbReference type="PROSITE" id="PS50002"/>
    </source>
</evidence>
<evidence type="ECO:0000313" key="6">
    <source>
        <dbReference type="EMBL" id="KAJ3142557.1"/>
    </source>
</evidence>
<dbReference type="GO" id="GO:0030036">
    <property type="term" value="P:actin cytoskeleton organization"/>
    <property type="evidence" value="ECO:0007669"/>
    <property type="project" value="UniProtKB-ARBA"/>
</dbReference>
<feature type="region of interest" description="Disordered" evidence="4">
    <location>
        <begin position="451"/>
        <end position="474"/>
    </location>
</feature>
<dbReference type="InterPro" id="IPR001452">
    <property type="entry name" value="SH3_domain"/>
</dbReference>
<dbReference type="InterPro" id="IPR036028">
    <property type="entry name" value="SH3-like_dom_sf"/>
</dbReference>
<evidence type="ECO:0000313" key="7">
    <source>
        <dbReference type="Proteomes" id="UP001211907"/>
    </source>
</evidence>
<name>A0AAD5TCI0_9FUNG</name>
<dbReference type="SUPFAM" id="SSF50044">
    <property type="entry name" value="SH3-domain"/>
    <property type="match status" value="1"/>
</dbReference>